<keyword evidence="2" id="KW-0808">Transferase</keyword>
<protein>
    <submittedName>
        <fullName evidence="2">Kinase-like protein</fullName>
    </submittedName>
</protein>
<dbReference type="AlphaFoldDB" id="A0A6A5U076"/>
<name>A0A6A5U076_9PLEO</name>
<dbReference type="PANTHER" id="PTHR21310:SF55">
    <property type="entry name" value="AMINOGLYCOSIDE PHOSPHOTRANSFERASE DOMAIN-CONTAINING PROTEIN"/>
    <property type="match status" value="1"/>
</dbReference>
<proteinExistence type="predicted"/>
<dbReference type="InterPro" id="IPR002575">
    <property type="entry name" value="Aminoglycoside_PTrfase"/>
</dbReference>
<dbReference type="PANTHER" id="PTHR21310">
    <property type="entry name" value="AMINOGLYCOSIDE PHOSPHOTRANSFERASE-RELATED-RELATED"/>
    <property type="match status" value="1"/>
</dbReference>
<organism evidence="2 3">
    <name type="scientific">Byssothecium circinans</name>
    <dbReference type="NCBI Taxonomy" id="147558"/>
    <lineage>
        <taxon>Eukaryota</taxon>
        <taxon>Fungi</taxon>
        <taxon>Dikarya</taxon>
        <taxon>Ascomycota</taxon>
        <taxon>Pezizomycotina</taxon>
        <taxon>Dothideomycetes</taxon>
        <taxon>Pleosporomycetidae</taxon>
        <taxon>Pleosporales</taxon>
        <taxon>Massarineae</taxon>
        <taxon>Massarinaceae</taxon>
        <taxon>Byssothecium</taxon>
    </lineage>
</organism>
<accession>A0A6A5U076</accession>
<feature type="domain" description="Aminoglycoside phosphotransferase" evidence="1">
    <location>
        <begin position="85"/>
        <end position="283"/>
    </location>
</feature>
<dbReference type="GO" id="GO:0016301">
    <property type="term" value="F:kinase activity"/>
    <property type="evidence" value="ECO:0007669"/>
    <property type="project" value="UniProtKB-KW"/>
</dbReference>
<dbReference type="SUPFAM" id="SSF56112">
    <property type="entry name" value="Protein kinase-like (PK-like)"/>
    <property type="match status" value="1"/>
</dbReference>
<evidence type="ECO:0000313" key="2">
    <source>
        <dbReference type="EMBL" id="KAF1958004.1"/>
    </source>
</evidence>
<gene>
    <name evidence="2" type="ORF">CC80DRAFT_491311</name>
</gene>
<evidence type="ECO:0000259" key="1">
    <source>
        <dbReference type="Pfam" id="PF01636"/>
    </source>
</evidence>
<dbReference type="EMBL" id="ML976988">
    <property type="protein sequence ID" value="KAF1958004.1"/>
    <property type="molecule type" value="Genomic_DNA"/>
</dbReference>
<dbReference type="Gene3D" id="3.90.1200.10">
    <property type="match status" value="1"/>
</dbReference>
<dbReference type="InterPro" id="IPR011009">
    <property type="entry name" value="Kinase-like_dom_sf"/>
</dbReference>
<dbReference type="Pfam" id="PF01636">
    <property type="entry name" value="APH"/>
    <property type="match status" value="1"/>
</dbReference>
<dbReference type="OrthoDB" id="8300194at2759"/>
<dbReference type="InterPro" id="IPR051678">
    <property type="entry name" value="AGP_Transferase"/>
</dbReference>
<reference evidence="2" key="1">
    <citation type="journal article" date="2020" name="Stud. Mycol.">
        <title>101 Dothideomycetes genomes: a test case for predicting lifestyles and emergence of pathogens.</title>
        <authorList>
            <person name="Haridas S."/>
            <person name="Albert R."/>
            <person name="Binder M."/>
            <person name="Bloem J."/>
            <person name="Labutti K."/>
            <person name="Salamov A."/>
            <person name="Andreopoulos B."/>
            <person name="Baker S."/>
            <person name="Barry K."/>
            <person name="Bills G."/>
            <person name="Bluhm B."/>
            <person name="Cannon C."/>
            <person name="Castanera R."/>
            <person name="Culley D."/>
            <person name="Daum C."/>
            <person name="Ezra D."/>
            <person name="Gonzalez J."/>
            <person name="Henrissat B."/>
            <person name="Kuo A."/>
            <person name="Liang C."/>
            <person name="Lipzen A."/>
            <person name="Lutzoni F."/>
            <person name="Magnuson J."/>
            <person name="Mondo S."/>
            <person name="Nolan M."/>
            <person name="Ohm R."/>
            <person name="Pangilinan J."/>
            <person name="Park H.-J."/>
            <person name="Ramirez L."/>
            <person name="Alfaro M."/>
            <person name="Sun H."/>
            <person name="Tritt A."/>
            <person name="Yoshinaga Y."/>
            <person name="Zwiers L.-H."/>
            <person name="Turgeon B."/>
            <person name="Goodwin S."/>
            <person name="Spatafora J."/>
            <person name="Crous P."/>
            <person name="Grigoriev I."/>
        </authorList>
    </citation>
    <scope>NUCLEOTIDE SEQUENCE</scope>
    <source>
        <strain evidence="2">CBS 675.92</strain>
    </source>
</reference>
<dbReference type="Proteomes" id="UP000800035">
    <property type="component" value="Unassembled WGS sequence"/>
</dbReference>
<keyword evidence="2" id="KW-0418">Kinase</keyword>
<evidence type="ECO:0000313" key="3">
    <source>
        <dbReference type="Proteomes" id="UP000800035"/>
    </source>
</evidence>
<keyword evidence="3" id="KW-1185">Reference proteome</keyword>
<sequence>MDWLRCLVPKILLPTFTWPHRALGSVDIASSIPPTPGLAPPIVRRAFGLIHPYLIYFSHRYCNWVGIPFDNQLAQLPFGLVLKWSDGTRLEEVAATMLARSAGFPVPKIISYGEHPDAPHAPVSILMTRVPGRDLGYPETYEQMNDNERETVYTELQSMLQVIRNWSHPWGGERICSVLGTAVRSVRIPNHSVGPCESESEFNDHLFSAVSGHSFESRDEFEEKVAVAKRLQSMRHAIVFTHGDLKHHNIMAHNGHVSGFLDWESAGWYPEYWEFTTPLRFGSRDFWWNGLVSRLGGSKYLAELESEKALVPLTVDAWVW</sequence>